<protein>
    <submittedName>
        <fullName evidence="2">Transglutaminase superfamily protein</fullName>
    </submittedName>
</protein>
<evidence type="ECO:0000259" key="1">
    <source>
        <dbReference type="SMART" id="SM00460"/>
    </source>
</evidence>
<dbReference type="SMART" id="SM00460">
    <property type="entry name" value="TGc"/>
    <property type="match status" value="1"/>
</dbReference>
<dbReference type="SUPFAM" id="SSF54001">
    <property type="entry name" value="Cysteine proteinases"/>
    <property type="match status" value="1"/>
</dbReference>
<reference evidence="2 3" key="1">
    <citation type="submission" date="2019-07" db="EMBL/GenBank/DDBJ databases">
        <title>Genomic Encyclopedia of Archaeal and Bacterial Type Strains, Phase II (KMG-II): from individual species to whole genera.</title>
        <authorList>
            <person name="Goeker M."/>
        </authorList>
    </citation>
    <scope>NUCLEOTIDE SEQUENCE [LARGE SCALE GENOMIC DNA]</scope>
    <source>
        <strain evidence="2 3">ATCC BAA-1139</strain>
    </source>
</reference>
<accession>A0A562VLL5</accession>
<dbReference type="InterPro" id="IPR002931">
    <property type="entry name" value="Transglutaminase-like"/>
</dbReference>
<comment type="caution">
    <text evidence="2">The sequence shown here is derived from an EMBL/GenBank/DDBJ whole genome shotgun (WGS) entry which is preliminary data.</text>
</comment>
<organism evidence="2 3">
    <name type="scientific">Geobacter argillaceus</name>
    <dbReference type="NCBI Taxonomy" id="345631"/>
    <lineage>
        <taxon>Bacteria</taxon>
        <taxon>Pseudomonadati</taxon>
        <taxon>Thermodesulfobacteriota</taxon>
        <taxon>Desulfuromonadia</taxon>
        <taxon>Geobacterales</taxon>
        <taxon>Geobacteraceae</taxon>
        <taxon>Geobacter</taxon>
    </lineage>
</organism>
<dbReference type="RefSeq" id="WP_145022864.1">
    <property type="nucleotide sequence ID" value="NZ_VLLN01000013.1"/>
</dbReference>
<dbReference type="PANTHER" id="PTHR33490:SF3">
    <property type="entry name" value="CONSERVED INTEGRAL MEMBRANE PROTEIN"/>
    <property type="match status" value="1"/>
</dbReference>
<dbReference type="EMBL" id="VLLN01000013">
    <property type="protein sequence ID" value="TWJ18856.1"/>
    <property type="molecule type" value="Genomic_DNA"/>
</dbReference>
<keyword evidence="3" id="KW-1185">Reference proteome</keyword>
<gene>
    <name evidence="2" type="ORF">JN12_02307</name>
</gene>
<dbReference type="PANTHER" id="PTHR33490">
    <property type="entry name" value="BLR5614 PROTEIN-RELATED"/>
    <property type="match status" value="1"/>
</dbReference>
<feature type="domain" description="Transglutaminase-like" evidence="1">
    <location>
        <begin position="390"/>
        <end position="450"/>
    </location>
</feature>
<dbReference type="AlphaFoldDB" id="A0A562VLL5"/>
<dbReference type="InterPro" id="IPR038765">
    <property type="entry name" value="Papain-like_cys_pep_sf"/>
</dbReference>
<dbReference type="OrthoDB" id="9790856at2"/>
<sequence length="490" mass="53055">MSNVRTIATGRVFPGLLLFVLIVLTGIPCLAGPKGVTPLTTVPVGERWFAISMGGERVGFARLQVEERPDGYWIASDSSARMVVLGFTREASAREEYLVNRDLTLRSFSVEQVIDKSPMKLRGKVEAKGVRVTVETADGTKEKLLKAKAALYPPPVLNLYPMMKGVVPGRKYRLQMLDVESVKVKDVSVEAVALEKGADGGELIHLRNDLYSLVDNDIWLDKSGNTVRESVRDGLILTVAEEREDARRALLDAAVSRRDFALDYSLIRLSRPIERPAELKRLVVLLTGVPEGMTLPDGGGQQFRREGGSLAVTVIPSSFRPEPGDPLPDGGRSHLQGTLRIIPDHQEIRATAARIVAAAGSPAEKITLLTSWVAKTIGESVSDSQSPVETLEKRTGNCQAHARLYASLARSAGIPTRFVSGLVYLPGKGFLYHSWAESYAGQWVAVDPTFGQVPADATHIKLAEGDGPDDMAVIAGLVGRLGVTVVEAVY</sequence>
<dbReference type="Gene3D" id="3.10.620.30">
    <property type="match status" value="1"/>
</dbReference>
<name>A0A562VLL5_9BACT</name>
<dbReference type="Pfam" id="PF01841">
    <property type="entry name" value="Transglut_core"/>
    <property type="match status" value="1"/>
</dbReference>
<evidence type="ECO:0000313" key="3">
    <source>
        <dbReference type="Proteomes" id="UP000319449"/>
    </source>
</evidence>
<evidence type="ECO:0000313" key="2">
    <source>
        <dbReference type="EMBL" id="TWJ18856.1"/>
    </source>
</evidence>
<dbReference type="Proteomes" id="UP000319449">
    <property type="component" value="Unassembled WGS sequence"/>
</dbReference>
<proteinExistence type="predicted"/>